<comment type="caution">
    <text evidence="2">The sequence shown here is derived from an EMBL/GenBank/DDBJ whole genome shotgun (WGS) entry which is preliminary data.</text>
</comment>
<sequence length="122" mass="14050">MSSPDNEGKAERYQNERLRPPDPSVLSMKSGTSMEFPLMFREPDVEKHDISSPSTVKLEAESQILVMADEEHHSSTRDAVQNVIHKFKLKYQIKFQMINEGIPIVRNLHLRVPSADIRKHKV</sequence>
<protein>
    <submittedName>
        <fullName evidence="2">Uncharacterized protein</fullName>
    </submittedName>
</protein>
<reference evidence="2 3" key="1">
    <citation type="submission" date="2021-06" db="EMBL/GenBank/DDBJ databases">
        <title>Chromosome-level genome assembly of the red-tail catfish (Hemibagrus wyckioides).</title>
        <authorList>
            <person name="Shao F."/>
        </authorList>
    </citation>
    <scope>NUCLEOTIDE SEQUENCE [LARGE SCALE GENOMIC DNA]</scope>
    <source>
        <strain evidence="2">EC202008001</strain>
        <tissue evidence="2">Blood</tissue>
    </source>
</reference>
<feature type="compositionally biased region" description="Basic and acidic residues" evidence="1">
    <location>
        <begin position="1"/>
        <end position="20"/>
    </location>
</feature>
<feature type="region of interest" description="Disordered" evidence="1">
    <location>
        <begin position="1"/>
        <end position="30"/>
    </location>
</feature>
<accession>A0A9D3SSJ2</accession>
<gene>
    <name evidence="2" type="ORF">KOW79_003680</name>
</gene>
<dbReference type="AlphaFoldDB" id="A0A9D3SSJ2"/>
<evidence type="ECO:0000313" key="3">
    <source>
        <dbReference type="Proteomes" id="UP000824219"/>
    </source>
</evidence>
<dbReference type="Proteomes" id="UP000824219">
    <property type="component" value="Linkage Group LG04"/>
</dbReference>
<evidence type="ECO:0000313" key="2">
    <source>
        <dbReference type="EMBL" id="KAG7333545.1"/>
    </source>
</evidence>
<dbReference type="EMBL" id="JAHKSW010000004">
    <property type="protein sequence ID" value="KAG7333545.1"/>
    <property type="molecule type" value="Genomic_DNA"/>
</dbReference>
<proteinExistence type="predicted"/>
<evidence type="ECO:0000256" key="1">
    <source>
        <dbReference type="SAM" id="MobiDB-lite"/>
    </source>
</evidence>
<keyword evidence="3" id="KW-1185">Reference proteome</keyword>
<organism evidence="2 3">
    <name type="scientific">Hemibagrus wyckioides</name>
    <dbReference type="NCBI Taxonomy" id="337641"/>
    <lineage>
        <taxon>Eukaryota</taxon>
        <taxon>Metazoa</taxon>
        <taxon>Chordata</taxon>
        <taxon>Craniata</taxon>
        <taxon>Vertebrata</taxon>
        <taxon>Euteleostomi</taxon>
        <taxon>Actinopterygii</taxon>
        <taxon>Neopterygii</taxon>
        <taxon>Teleostei</taxon>
        <taxon>Ostariophysi</taxon>
        <taxon>Siluriformes</taxon>
        <taxon>Bagridae</taxon>
        <taxon>Hemibagrus</taxon>
    </lineage>
</organism>
<name>A0A9D3SSJ2_9TELE</name>